<comment type="caution">
    <text evidence="1">The sequence shown here is derived from an EMBL/GenBank/DDBJ whole genome shotgun (WGS) entry which is preliminary data.</text>
</comment>
<proteinExistence type="predicted"/>
<accession>A0A0F9FRV7</accession>
<protein>
    <submittedName>
        <fullName evidence="1">Uncharacterized protein</fullName>
    </submittedName>
</protein>
<evidence type="ECO:0000313" key="1">
    <source>
        <dbReference type="EMBL" id="KKL81106.1"/>
    </source>
</evidence>
<dbReference type="EMBL" id="LAZR01022660">
    <property type="protein sequence ID" value="KKL81106.1"/>
    <property type="molecule type" value="Genomic_DNA"/>
</dbReference>
<sequence>MSELAKLTEAKEKAPSVCKHCQFGEVNSNRKESCYCTCFEAPWTDYVCEVRDCYKLNPKGKCEFYKKKG</sequence>
<reference evidence="1" key="1">
    <citation type="journal article" date="2015" name="Nature">
        <title>Complex archaea that bridge the gap between prokaryotes and eukaryotes.</title>
        <authorList>
            <person name="Spang A."/>
            <person name="Saw J.H."/>
            <person name="Jorgensen S.L."/>
            <person name="Zaremba-Niedzwiedzka K."/>
            <person name="Martijn J."/>
            <person name="Lind A.E."/>
            <person name="van Eijk R."/>
            <person name="Schleper C."/>
            <person name="Guy L."/>
            <person name="Ettema T.J."/>
        </authorList>
    </citation>
    <scope>NUCLEOTIDE SEQUENCE</scope>
</reference>
<organism evidence="1">
    <name type="scientific">marine sediment metagenome</name>
    <dbReference type="NCBI Taxonomy" id="412755"/>
    <lineage>
        <taxon>unclassified sequences</taxon>
        <taxon>metagenomes</taxon>
        <taxon>ecological metagenomes</taxon>
    </lineage>
</organism>
<name>A0A0F9FRV7_9ZZZZ</name>
<gene>
    <name evidence="1" type="ORF">LCGC14_1998050</name>
</gene>
<dbReference type="AlphaFoldDB" id="A0A0F9FRV7"/>